<dbReference type="GO" id="GO:0004672">
    <property type="term" value="F:protein kinase activity"/>
    <property type="evidence" value="ECO:0007669"/>
    <property type="project" value="InterPro"/>
</dbReference>
<keyword evidence="7" id="KW-1185">Reference proteome</keyword>
<dbReference type="PANTHER" id="PTHR47973">
    <property type="entry name" value="CYSTEINE-RICH RECEPTOR-LIKE PROTEIN KINASE 3"/>
    <property type="match status" value="1"/>
</dbReference>
<dbReference type="InterPro" id="IPR000719">
    <property type="entry name" value="Prot_kinase_dom"/>
</dbReference>
<keyword evidence="3" id="KW-0418">Kinase</keyword>
<dbReference type="EMBL" id="PDCK01000039">
    <property type="protein sequence ID" value="PRQ56541.1"/>
    <property type="molecule type" value="Genomic_DNA"/>
</dbReference>
<reference evidence="6 7" key="1">
    <citation type="journal article" date="2018" name="Nat. Genet.">
        <title>The Rosa genome provides new insights in the design of modern roses.</title>
        <authorList>
            <person name="Bendahmane M."/>
        </authorList>
    </citation>
    <scope>NUCLEOTIDE SEQUENCE [LARGE SCALE GENOMIC DNA]</scope>
    <source>
        <strain evidence="7">cv. Old Blush</strain>
    </source>
</reference>
<organism evidence="6 7">
    <name type="scientific">Rosa chinensis</name>
    <name type="common">China rose</name>
    <dbReference type="NCBI Taxonomy" id="74649"/>
    <lineage>
        <taxon>Eukaryota</taxon>
        <taxon>Viridiplantae</taxon>
        <taxon>Streptophyta</taxon>
        <taxon>Embryophyta</taxon>
        <taxon>Tracheophyta</taxon>
        <taxon>Spermatophyta</taxon>
        <taxon>Magnoliopsida</taxon>
        <taxon>eudicotyledons</taxon>
        <taxon>Gunneridae</taxon>
        <taxon>Pentapetalae</taxon>
        <taxon>rosids</taxon>
        <taxon>fabids</taxon>
        <taxon>Rosales</taxon>
        <taxon>Rosaceae</taxon>
        <taxon>Rosoideae</taxon>
        <taxon>Rosoideae incertae sedis</taxon>
        <taxon>Rosa</taxon>
    </lineage>
</organism>
<sequence length="211" mass="23090">MEKACICSSMNICKITPLPTPNLTQSSNCNLIGKQRCKICLGIARGLVYLHKHRLQTVQRDIKAANILLDGNLEAKISDFGLASLYTEDNQFEFIKVEVPQGYIAPEYVRGIVTFKADVYSFGVVLHETAYHLHGKGRLLDLIDRNLSGSYDAKEAIIILNLAVKCTSTAPAVRPTMSDVVSVLVGDKRIDEICPSAPNDNPIAQVDSSAL</sequence>
<protein>
    <recommendedName>
        <fullName evidence="5">Protein kinase domain-containing protein</fullName>
    </recommendedName>
</protein>
<evidence type="ECO:0000313" key="7">
    <source>
        <dbReference type="Proteomes" id="UP000238479"/>
    </source>
</evidence>
<evidence type="ECO:0000313" key="6">
    <source>
        <dbReference type="EMBL" id="PRQ56541.1"/>
    </source>
</evidence>
<keyword evidence="1 6" id="KW-0808">Transferase</keyword>
<dbReference type="AlphaFoldDB" id="A0A2P6SCZ0"/>
<dbReference type="OrthoDB" id="4062651at2759"/>
<evidence type="ECO:0000256" key="4">
    <source>
        <dbReference type="ARBA" id="ARBA00022840"/>
    </source>
</evidence>
<dbReference type="Gramene" id="PRQ56541">
    <property type="protein sequence ID" value="PRQ56541"/>
    <property type="gene ID" value="RchiOBHm_Chr1g0337521"/>
</dbReference>
<name>A0A2P6SCZ0_ROSCH</name>
<evidence type="ECO:0000256" key="2">
    <source>
        <dbReference type="ARBA" id="ARBA00022741"/>
    </source>
</evidence>
<dbReference type="Gene3D" id="1.10.510.10">
    <property type="entry name" value="Transferase(Phosphotransferase) domain 1"/>
    <property type="match status" value="1"/>
</dbReference>
<proteinExistence type="predicted"/>
<dbReference type="GO" id="GO:0005524">
    <property type="term" value="F:ATP binding"/>
    <property type="evidence" value="ECO:0007669"/>
    <property type="project" value="UniProtKB-KW"/>
</dbReference>
<dbReference type="InterPro" id="IPR001245">
    <property type="entry name" value="Ser-Thr/Tyr_kinase_cat_dom"/>
</dbReference>
<dbReference type="InterPro" id="IPR011009">
    <property type="entry name" value="Kinase-like_dom_sf"/>
</dbReference>
<accession>A0A2P6SCZ0</accession>
<dbReference type="PROSITE" id="PS50011">
    <property type="entry name" value="PROTEIN_KINASE_DOM"/>
    <property type="match status" value="1"/>
</dbReference>
<evidence type="ECO:0000259" key="5">
    <source>
        <dbReference type="PROSITE" id="PS50011"/>
    </source>
</evidence>
<dbReference type="SMART" id="SM00220">
    <property type="entry name" value="S_TKc"/>
    <property type="match status" value="1"/>
</dbReference>
<gene>
    <name evidence="6" type="ORF">RchiOBHm_Chr1g0337521</name>
</gene>
<dbReference type="InterPro" id="IPR052059">
    <property type="entry name" value="CR_Ser/Thr_kinase"/>
</dbReference>
<keyword evidence="4" id="KW-0067">ATP-binding</keyword>
<evidence type="ECO:0000256" key="3">
    <source>
        <dbReference type="ARBA" id="ARBA00022777"/>
    </source>
</evidence>
<dbReference type="OMA" id="LHETAYH"/>
<comment type="caution">
    <text evidence="6">The sequence shown here is derived from an EMBL/GenBank/DDBJ whole genome shotgun (WGS) entry which is preliminary data.</text>
</comment>
<dbReference type="Proteomes" id="UP000238479">
    <property type="component" value="Chromosome 1"/>
</dbReference>
<feature type="domain" description="Protein kinase" evidence="5">
    <location>
        <begin position="1"/>
        <end position="190"/>
    </location>
</feature>
<evidence type="ECO:0000256" key="1">
    <source>
        <dbReference type="ARBA" id="ARBA00022679"/>
    </source>
</evidence>
<keyword evidence="2" id="KW-0547">Nucleotide-binding</keyword>
<dbReference type="Pfam" id="PF07714">
    <property type="entry name" value="PK_Tyr_Ser-Thr"/>
    <property type="match status" value="1"/>
</dbReference>
<dbReference type="SUPFAM" id="SSF56112">
    <property type="entry name" value="Protein kinase-like (PK-like)"/>
    <property type="match status" value="1"/>
</dbReference>